<protein>
    <submittedName>
        <fullName evidence="1">Uncharacterized protein</fullName>
    </submittedName>
</protein>
<organism evidence="1">
    <name type="scientific">Nothobranchius rachovii</name>
    <name type="common">bluefin notho</name>
    <dbReference type="NCBI Taxonomy" id="451742"/>
    <lineage>
        <taxon>Eukaryota</taxon>
        <taxon>Metazoa</taxon>
        <taxon>Chordata</taxon>
        <taxon>Craniata</taxon>
        <taxon>Vertebrata</taxon>
        <taxon>Euteleostomi</taxon>
        <taxon>Actinopterygii</taxon>
        <taxon>Neopterygii</taxon>
        <taxon>Teleostei</taxon>
        <taxon>Neoteleostei</taxon>
        <taxon>Acanthomorphata</taxon>
        <taxon>Ovalentaria</taxon>
        <taxon>Atherinomorphae</taxon>
        <taxon>Cyprinodontiformes</taxon>
        <taxon>Nothobranchiidae</taxon>
        <taxon>Nothobranchius</taxon>
    </lineage>
</organism>
<dbReference type="AlphaFoldDB" id="A0A1A8PMV4"/>
<proteinExistence type="predicted"/>
<dbReference type="EMBL" id="HAEI01002904">
    <property type="protein sequence ID" value="SBR82347.1"/>
    <property type="molecule type" value="Transcribed_RNA"/>
</dbReference>
<reference evidence="1" key="1">
    <citation type="submission" date="2016-05" db="EMBL/GenBank/DDBJ databases">
        <authorList>
            <person name="Lavstsen T."/>
            <person name="Jespersen J.S."/>
        </authorList>
    </citation>
    <scope>NUCLEOTIDE SEQUENCE</scope>
    <source>
        <tissue evidence="1">Brain</tissue>
    </source>
</reference>
<reference evidence="1" key="2">
    <citation type="submission" date="2016-06" db="EMBL/GenBank/DDBJ databases">
        <title>The genome of a short-lived fish provides insights into sex chromosome evolution and the genetic control of aging.</title>
        <authorList>
            <person name="Reichwald K."/>
            <person name="Felder M."/>
            <person name="Petzold A."/>
            <person name="Koch P."/>
            <person name="Groth M."/>
            <person name="Platzer M."/>
        </authorList>
    </citation>
    <scope>NUCLEOTIDE SEQUENCE</scope>
    <source>
        <tissue evidence="1">Brain</tissue>
    </source>
</reference>
<sequence length="93" mass="10836">MHQTLSAVDYLTIVGPPFRSGRQEDVYPSHTLGWQRRRRCETIRSRDALRYTLWTRLQMRFLKFKLLRNQKTLDESALAVAIQLFLSGLAGIA</sequence>
<gene>
    <name evidence="1" type="primary">Nfu_g_1_025032</name>
</gene>
<accession>A0A1A8PMV4</accession>
<evidence type="ECO:0000313" key="1">
    <source>
        <dbReference type="EMBL" id="SBR82347.1"/>
    </source>
</evidence>
<name>A0A1A8PMV4_9TELE</name>